<evidence type="ECO:0000313" key="12">
    <source>
        <dbReference type="EMBL" id="CCJ33264.1"/>
    </source>
</evidence>
<dbReference type="SMART" id="SM00283">
    <property type="entry name" value="MA"/>
    <property type="match status" value="1"/>
</dbReference>
<dbReference type="GO" id="GO:0005886">
    <property type="term" value="C:plasma membrane"/>
    <property type="evidence" value="ECO:0007669"/>
    <property type="project" value="UniProtKB-SubCell"/>
</dbReference>
<evidence type="ECO:0000256" key="9">
    <source>
        <dbReference type="SAM" id="Phobius"/>
    </source>
</evidence>
<evidence type="ECO:0000256" key="2">
    <source>
        <dbReference type="ARBA" id="ARBA00022475"/>
    </source>
</evidence>
<dbReference type="Proteomes" id="UP000007652">
    <property type="component" value="Unassembled WGS sequence"/>
</dbReference>
<gene>
    <name evidence="12" type="ORF">CAAU_1180</name>
</gene>
<evidence type="ECO:0000313" key="13">
    <source>
        <dbReference type="Proteomes" id="UP000007652"/>
    </source>
</evidence>
<dbReference type="PANTHER" id="PTHR32089">
    <property type="entry name" value="METHYL-ACCEPTING CHEMOTAXIS PROTEIN MCPB"/>
    <property type="match status" value="1"/>
</dbReference>
<evidence type="ECO:0000256" key="3">
    <source>
        <dbReference type="ARBA" id="ARBA00022692"/>
    </source>
</evidence>
<dbReference type="InterPro" id="IPR004090">
    <property type="entry name" value="Chemotax_Me-accpt_rcpt"/>
</dbReference>
<name>I7K6U9_9CLOT</name>
<comment type="subcellular location">
    <subcellularLocation>
        <location evidence="1">Cell membrane</location>
        <topology evidence="1">Multi-pass membrane protein</topology>
    </subcellularLocation>
</comment>
<dbReference type="PROSITE" id="PS50111">
    <property type="entry name" value="CHEMOTAXIS_TRANSDUC_2"/>
    <property type="match status" value="1"/>
</dbReference>
<evidence type="ECO:0000256" key="1">
    <source>
        <dbReference type="ARBA" id="ARBA00004651"/>
    </source>
</evidence>
<comment type="similarity">
    <text evidence="7">Belongs to the methyl-accepting chemotaxis (MCP) protein family.</text>
</comment>
<dbReference type="PROSITE" id="PS50885">
    <property type="entry name" value="HAMP"/>
    <property type="match status" value="1"/>
</dbReference>
<dbReference type="SUPFAM" id="SSF103190">
    <property type="entry name" value="Sensory domain-like"/>
    <property type="match status" value="1"/>
</dbReference>
<dbReference type="PRINTS" id="PR00260">
    <property type="entry name" value="CHEMTRNSDUCR"/>
</dbReference>
<dbReference type="GO" id="GO:0004888">
    <property type="term" value="F:transmembrane signaling receptor activity"/>
    <property type="evidence" value="ECO:0007669"/>
    <property type="project" value="InterPro"/>
</dbReference>
<dbReference type="STRING" id="857293.CAAU_1180"/>
<dbReference type="PANTHER" id="PTHR32089:SF112">
    <property type="entry name" value="LYSOZYME-LIKE PROTEIN-RELATED"/>
    <property type="match status" value="1"/>
</dbReference>
<keyword evidence="3 9" id="KW-0812">Transmembrane</keyword>
<organism evidence="12 13">
    <name type="scientific">Caloramator australicus RC3</name>
    <dbReference type="NCBI Taxonomy" id="857293"/>
    <lineage>
        <taxon>Bacteria</taxon>
        <taxon>Bacillati</taxon>
        <taxon>Bacillota</taxon>
        <taxon>Clostridia</taxon>
        <taxon>Eubacteriales</taxon>
        <taxon>Clostridiaceae</taxon>
        <taxon>Caloramator</taxon>
    </lineage>
</organism>
<dbReference type="eggNOG" id="COG0840">
    <property type="taxonomic scope" value="Bacteria"/>
</dbReference>
<feature type="transmembrane region" description="Helical" evidence="9">
    <location>
        <begin position="178"/>
        <end position="201"/>
    </location>
</feature>
<dbReference type="Gene3D" id="6.10.340.10">
    <property type="match status" value="1"/>
</dbReference>
<keyword evidence="4 9" id="KW-1133">Transmembrane helix</keyword>
<sequence>MKKTTTKEKIWFLVISIIVLFSIVINGIVYVEFTRALTRGMLRQTANLALEIFDFQYPGSWRVSYGELYKGSHKINYDFSSVDNLKKKADIECSIFLYDTRVTTTIEENGMRIVGSKVDNKVIEEVIKKGKDYVGDIKLKQKTYQGIYIPIKDTSQTPIGMFFVGLDKEKIDKLVMPVVKALVLFTLALVVVLSILIMIFMDRIIINPLQSTKQILDVIAKGDLTANIEERYLKRRDEIGEISKAIVSLKQSLVGIISKINENANSVKTSSRELVSVAEEMAASSEQVSSSISQVATATENENLEVAQVVRLFESFGEKIDKMYSKLKEVKEGAEDTSYKANEGKDELDGLLRAINGIKQSFEVVTTKLQTLSSSFNQIENIVDIINNISEQTNLLALNAAIEAARAGEAGRGFAVVADEVRKLAEESKKFSDEIRNIIRGLGEEAKDVYSAAEEVDKFINEQITTVDRTAEKLEGIIHSIQNTVPLIEDAYVFLNETVNDKDGVLSSVENLSAIIQETSASVEEISATSEEMSSLSSKVADSAQNLSSMMDALVEDVKQFKL</sequence>
<evidence type="ECO:0000259" key="10">
    <source>
        <dbReference type="PROSITE" id="PS50111"/>
    </source>
</evidence>
<evidence type="ECO:0000256" key="8">
    <source>
        <dbReference type="PROSITE-ProRule" id="PRU00284"/>
    </source>
</evidence>
<dbReference type="Gene3D" id="1.10.287.950">
    <property type="entry name" value="Methyl-accepting chemotaxis protein"/>
    <property type="match status" value="1"/>
</dbReference>
<dbReference type="InterPro" id="IPR029151">
    <property type="entry name" value="Sensor-like_sf"/>
</dbReference>
<dbReference type="EMBL" id="CAKP01000066">
    <property type="protein sequence ID" value="CCJ33264.1"/>
    <property type="molecule type" value="Genomic_DNA"/>
</dbReference>
<evidence type="ECO:0000256" key="6">
    <source>
        <dbReference type="ARBA" id="ARBA00023224"/>
    </source>
</evidence>
<dbReference type="Pfam" id="PF00015">
    <property type="entry name" value="MCPsignal"/>
    <property type="match status" value="1"/>
</dbReference>
<proteinExistence type="inferred from homology"/>
<dbReference type="RefSeq" id="WP_008908534.1">
    <property type="nucleotide sequence ID" value="NZ_CAKP01000066.1"/>
</dbReference>
<dbReference type="Pfam" id="PF17202">
    <property type="entry name" value="sCache_3_3"/>
    <property type="match status" value="1"/>
</dbReference>
<reference evidence="12 13" key="1">
    <citation type="journal article" date="2011" name="J. Bacteriol.">
        <title>Draft genome sequence of Caloramator australicus strain RC3T, a thermoanaerobe from the Great Artesian Basin of Australia.</title>
        <authorList>
            <person name="Ogg C.D."/>
            <person name="Patel B.K.C."/>
        </authorList>
    </citation>
    <scope>NUCLEOTIDE SEQUENCE [LARGE SCALE GENOMIC DNA]</scope>
    <source>
        <strain evidence="12 13">RC3</strain>
    </source>
</reference>
<evidence type="ECO:0000259" key="11">
    <source>
        <dbReference type="PROSITE" id="PS50885"/>
    </source>
</evidence>
<dbReference type="InterPro" id="IPR003660">
    <property type="entry name" value="HAMP_dom"/>
</dbReference>
<dbReference type="CDD" id="cd11386">
    <property type="entry name" value="MCP_signal"/>
    <property type="match status" value="1"/>
</dbReference>
<dbReference type="OrthoDB" id="9814363at2"/>
<dbReference type="GO" id="GO:0006935">
    <property type="term" value="P:chemotaxis"/>
    <property type="evidence" value="ECO:0007669"/>
    <property type="project" value="InterPro"/>
</dbReference>
<dbReference type="InterPro" id="IPR004089">
    <property type="entry name" value="MCPsignal_dom"/>
</dbReference>
<keyword evidence="13" id="KW-1185">Reference proteome</keyword>
<evidence type="ECO:0000256" key="7">
    <source>
        <dbReference type="ARBA" id="ARBA00029447"/>
    </source>
</evidence>
<feature type="transmembrane region" description="Helical" evidence="9">
    <location>
        <begin position="12"/>
        <end position="33"/>
    </location>
</feature>
<dbReference type="CDD" id="cd06225">
    <property type="entry name" value="HAMP"/>
    <property type="match status" value="1"/>
</dbReference>
<dbReference type="SMART" id="SM00304">
    <property type="entry name" value="HAMP"/>
    <property type="match status" value="2"/>
</dbReference>
<evidence type="ECO:0000256" key="5">
    <source>
        <dbReference type="ARBA" id="ARBA00023136"/>
    </source>
</evidence>
<keyword evidence="2" id="KW-1003">Cell membrane</keyword>
<dbReference type="SUPFAM" id="SSF58104">
    <property type="entry name" value="Methyl-accepting chemotaxis protein (MCP) signaling domain"/>
    <property type="match status" value="1"/>
</dbReference>
<feature type="domain" description="HAMP" evidence="11">
    <location>
        <begin position="203"/>
        <end position="258"/>
    </location>
</feature>
<feature type="domain" description="Methyl-accepting transducer" evidence="10">
    <location>
        <begin position="277"/>
        <end position="534"/>
    </location>
</feature>
<accession>I7K6U9</accession>
<evidence type="ECO:0000256" key="4">
    <source>
        <dbReference type="ARBA" id="ARBA00022989"/>
    </source>
</evidence>
<comment type="caution">
    <text evidence="12">The sequence shown here is derived from an EMBL/GenBank/DDBJ whole genome shotgun (WGS) entry which is preliminary data.</text>
</comment>
<keyword evidence="5 9" id="KW-0472">Membrane</keyword>
<dbReference type="AlphaFoldDB" id="I7K6U9"/>
<dbReference type="Pfam" id="PF00672">
    <property type="entry name" value="HAMP"/>
    <property type="match status" value="1"/>
</dbReference>
<protein>
    <submittedName>
        <fullName evidence="12">Methyl-accepting chemotaxis protein</fullName>
    </submittedName>
</protein>
<dbReference type="InterPro" id="IPR033463">
    <property type="entry name" value="sCache_3"/>
</dbReference>
<dbReference type="GO" id="GO:0007165">
    <property type="term" value="P:signal transduction"/>
    <property type="evidence" value="ECO:0007669"/>
    <property type="project" value="UniProtKB-KW"/>
</dbReference>
<keyword evidence="6 8" id="KW-0807">Transducer</keyword>